<evidence type="ECO:0000313" key="3">
    <source>
        <dbReference type="Proteomes" id="UP001596116"/>
    </source>
</evidence>
<dbReference type="PANTHER" id="PTHR43222:SF2">
    <property type="entry name" value="NUDIX HYDROLASE 23, CHLOROPLASTIC"/>
    <property type="match status" value="1"/>
</dbReference>
<dbReference type="SUPFAM" id="SSF55811">
    <property type="entry name" value="Nudix"/>
    <property type="match status" value="1"/>
</dbReference>
<dbReference type="PROSITE" id="PS51462">
    <property type="entry name" value="NUDIX"/>
    <property type="match status" value="1"/>
</dbReference>
<dbReference type="Pfam" id="PF14803">
    <property type="entry name" value="Zn_ribbon_Nudix"/>
    <property type="match status" value="1"/>
</dbReference>
<feature type="domain" description="Nudix hydrolase" evidence="1">
    <location>
        <begin position="36"/>
        <end position="169"/>
    </location>
</feature>
<dbReference type="InterPro" id="IPR015797">
    <property type="entry name" value="NUDIX_hydrolase-like_dom_sf"/>
</dbReference>
<dbReference type="InterPro" id="IPR029401">
    <property type="entry name" value="Nudix_N"/>
</dbReference>
<comment type="caution">
    <text evidence="2">The sequence shown here is derived from an EMBL/GenBank/DDBJ whole genome shotgun (WGS) entry which is preliminary data.</text>
</comment>
<evidence type="ECO:0000313" key="2">
    <source>
        <dbReference type="EMBL" id="MFC6034801.1"/>
    </source>
</evidence>
<dbReference type="InterPro" id="IPR000086">
    <property type="entry name" value="NUDIX_hydrolase_dom"/>
</dbReference>
<gene>
    <name evidence="2" type="ORF">ACFMB1_04550</name>
</gene>
<dbReference type="CDD" id="cd04511">
    <property type="entry name" value="NUDIX_Hydrolase"/>
    <property type="match status" value="1"/>
</dbReference>
<dbReference type="Pfam" id="PF00293">
    <property type="entry name" value="NUDIX"/>
    <property type="match status" value="1"/>
</dbReference>
<dbReference type="Gene3D" id="2.20.70.10">
    <property type="match status" value="1"/>
</dbReference>
<dbReference type="RefSeq" id="WP_379881516.1">
    <property type="nucleotide sequence ID" value="NZ_JBHPON010000001.1"/>
</dbReference>
<dbReference type="Gene3D" id="3.90.79.10">
    <property type="entry name" value="Nucleoside Triphosphate Pyrophosphohydrolase"/>
    <property type="match status" value="1"/>
</dbReference>
<dbReference type="Proteomes" id="UP001596116">
    <property type="component" value="Unassembled WGS sequence"/>
</dbReference>
<evidence type="ECO:0000259" key="1">
    <source>
        <dbReference type="PROSITE" id="PS51462"/>
    </source>
</evidence>
<dbReference type="PANTHER" id="PTHR43222">
    <property type="entry name" value="NUDIX HYDROLASE 23"/>
    <property type="match status" value="1"/>
</dbReference>
<keyword evidence="3" id="KW-1185">Reference proteome</keyword>
<dbReference type="EMBL" id="JBHPON010000001">
    <property type="protein sequence ID" value="MFC6034801.1"/>
    <property type="molecule type" value="Genomic_DNA"/>
</dbReference>
<protein>
    <submittedName>
        <fullName evidence="2">NUDIX domain-containing protein</fullName>
    </submittedName>
</protein>
<proteinExistence type="predicted"/>
<organism evidence="2 3">
    <name type="scientific">Hyphococcus aureus</name>
    <dbReference type="NCBI Taxonomy" id="2666033"/>
    <lineage>
        <taxon>Bacteria</taxon>
        <taxon>Pseudomonadati</taxon>
        <taxon>Pseudomonadota</taxon>
        <taxon>Alphaproteobacteria</taxon>
        <taxon>Parvularculales</taxon>
        <taxon>Parvularculaceae</taxon>
        <taxon>Hyphococcus</taxon>
    </lineage>
</organism>
<reference evidence="2 3" key="1">
    <citation type="submission" date="2024-09" db="EMBL/GenBank/DDBJ databases">
        <authorList>
            <person name="Zhang Z.-H."/>
        </authorList>
    </citation>
    <scope>NUCLEOTIDE SEQUENCE [LARGE SCALE GENOMIC DNA]</scope>
    <source>
        <strain evidence="2 3">HHTR114</strain>
    </source>
</reference>
<sequence length="177" mass="19967">MQKTPQHEPEFIRKVPDGDSMERDVCATCGFVDYKNPKIVVGSVVTWGEKILLCKRAIEPRIGYWTLPAGYLELHETAEDGAAREAREEACADIEIERLLAVYSIPRISQVQLMFRAKLKHPDIATGPESEAVGLYDWADIPWADLAFPSVGWALRHYFETKDRSDFAPFSNPVDGL</sequence>
<accession>A0ABW1KRZ7</accession>
<name>A0ABW1KRZ7_9PROT</name>